<evidence type="ECO:0000313" key="3">
    <source>
        <dbReference type="Proteomes" id="UP000828390"/>
    </source>
</evidence>
<reference evidence="2" key="2">
    <citation type="submission" date="2020-11" db="EMBL/GenBank/DDBJ databases">
        <authorList>
            <person name="McCartney M.A."/>
            <person name="Auch B."/>
            <person name="Kono T."/>
            <person name="Mallez S."/>
            <person name="Becker A."/>
            <person name="Gohl D.M."/>
            <person name="Silverstein K.A.T."/>
            <person name="Koren S."/>
            <person name="Bechman K.B."/>
            <person name="Herman A."/>
            <person name="Abrahante J.E."/>
            <person name="Garbe J."/>
        </authorList>
    </citation>
    <scope>NUCLEOTIDE SEQUENCE</scope>
    <source>
        <strain evidence="2">Duluth1</strain>
        <tissue evidence="2">Whole animal</tissue>
    </source>
</reference>
<dbReference type="AlphaFoldDB" id="A0A9D4E3W8"/>
<sequence length="189" mass="20821">MSESDPQAPIQHDLVSCLPVLANDYANFISVDASKEKQSFYSSIDEMLTRLDEFGGLVDTVRSDTSLCVDTNVKNIQAKCEEMSSIFARVDQLEAFIAMVHKNVNVMEECVNKAESEMGSFSGLKKIFTSLVGKKTSQQKDLQQFQPPDIFITEEYLRPSSAGDLPETGQPDSAGPTDLTKPLTIVDNT</sequence>
<organism evidence="2 3">
    <name type="scientific">Dreissena polymorpha</name>
    <name type="common">Zebra mussel</name>
    <name type="synonym">Mytilus polymorpha</name>
    <dbReference type="NCBI Taxonomy" id="45954"/>
    <lineage>
        <taxon>Eukaryota</taxon>
        <taxon>Metazoa</taxon>
        <taxon>Spiralia</taxon>
        <taxon>Lophotrochozoa</taxon>
        <taxon>Mollusca</taxon>
        <taxon>Bivalvia</taxon>
        <taxon>Autobranchia</taxon>
        <taxon>Heteroconchia</taxon>
        <taxon>Euheterodonta</taxon>
        <taxon>Imparidentia</taxon>
        <taxon>Neoheterodontei</taxon>
        <taxon>Myida</taxon>
        <taxon>Dreissenoidea</taxon>
        <taxon>Dreissenidae</taxon>
        <taxon>Dreissena</taxon>
    </lineage>
</organism>
<evidence type="ECO:0000313" key="2">
    <source>
        <dbReference type="EMBL" id="KAH3772000.1"/>
    </source>
</evidence>
<accession>A0A9D4E3W8</accession>
<dbReference type="GO" id="GO:0031083">
    <property type="term" value="C:BLOC-1 complex"/>
    <property type="evidence" value="ECO:0007669"/>
    <property type="project" value="TreeGrafter"/>
</dbReference>
<keyword evidence="3" id="KW-1185">Reference proteome</keyword>
<dbReference type="InterPro" id="IPR024857">
    <property type="entry name" value="Cappuccino"/>
</dbReference>
<protein>
    <recommendedName>
        <fullName evidence="4">Biogenesis of lysosome-related organelles complex 1 subunit 4</fullName>
    </recommendedName>
</protein>
<dbReference type="OrthoDB" id="2372305at2759"/>
<feature type="region of interest" description="Disordered" evidence="1">
    <location>
        <begin position="160"/>
        <end position="189"/>
    </location>
</feature>
<comment type="caution">
    <text evidence="2">The sequence shown here is derived from an EMBL/GenBank/DDBJ whole genome shotgun (WGS) entry which is preliminary data.</text>
</comment>
<gene>
    <name evidence="2" type="ORF">DPMN_173331</name>
</gene>
<proteinExistence type="predicted"/>
<dbReference type="PANTHER" id="PTHR16230">
    <property type="entry name" value="CAPPUCCINO"/>
    <property type="match status" value="1"/>
</dbReference>
<name>A0A9D4E3W8_DREPO</name>
<reference evidence="2" key="1">
    <citation type="journal article" date="2019" name="bioRxiv">
        <title>The Genome of the Zebra Mussel, Dreissena polymorpha: A Resource for Invasive Species Research.</title>
        <authorList>
            <person name="McCartney M.A."/>
            <person name="Auch B."/>
            <person name="Kono T."/>
            <person name="Mallez S."/>
            <person name="Zhang Y."/>
            <person name="Obille A."/>
            <person name="Becker A."/>
            <person name="Abrahante J.E."/>
            <person name="Garbe J."/>
            <person name="Badalamenti J.P."/>
            <person name="Herman A."/>
            <person name="Mangelson H."/>
            <person name="Liachko I."/>
            <person name="Sullivan S."/>
            <person name="Sone E.D."/>
            <person name="Koren S."/>
            <person name="Silverstein K.A.T."/>
            <person name="Beckman K.B."/>
            <person name="Gohl D.M."/>
        </authorList>
    </citation>
    <scope>NUCLEOTIDE SEQUENCE</scope>
    <source>
        <strain evidence="2">Duluth1</strain>
        <tissue evidence="2">Whole animal</tissue>
    </source>
</reference>
<dbReference type="Proteomes" id="UP000828390">
    <property type="component" value="Unassembled WGS sequence"/>
</dbReference>
<evidence type="ECO:0000256" key="1">
    <source>
        <dbReference type="SAM" id="MobiDB-lite"/>
    </source>
</evidence>
<dbReference type="EMBL" id="JAIWYP010000009">
    <property type="protein sequence ID" value="KAH3772000.1"/>
    <property type="molecule type" value="Genomic_DNA"/>
</dbReference>
<dbReference type="PANTHER" id="PTHR16230:SF3">
    <property type="entry name" value="BIOGENESIS OF LYSOSOMAL ORGANELLES COMPLEX-1, SUBUNIT 4, CAPPUCCINO"/>
    <property type="match status" value="1"/>
</dbReference>
<evidence type="ECO:0008006" key="4">
    <source>
        <dbReference type="Google" id="ProtNLM"/>
    </source>
</evidence>